<dbReference type="Gene3D" id="3.90.70.10">
    <property type="entry name" value="Cysteine proteinases"/>
    <property type="match status" value="1"/>
</dbReference>
<feature type="compositionally biased region" description="Polar residues" evidence="2">
    <location>
        <begin position="1362"/>
        <end position="1378"/>
    </location>
</feature>
<keyword evidence="1" id="KW-0175">Coiled coil</keyword>
<dbReference type="SUPFAM" id="SSF54001">
    <property type="entry name" value="Cysteine proteinases"/>
    <property type="match status" value="1"/>
</dbReference>
<dbReference type="EMBL" id="QWIT01000241">
    <property type="protein sequence ID" value="RMZ27596.1"/>
    <property type="molecule type" value="Genomic_DNA"/>
</dbReference>
<evidence type="ECO:0000259" key="3">
    <source>
        <dbReference type="PROSITE" id="PS50235"/>
    </source>
</evidence>
<proteinExistence type="predicted"/>
<feature type="coiled-coil region" evidence="1">
    <location>
        <begin position="1125"/>
        <end position="1152"/>
    </location>
</feature>
<feature type="region of interest" description="Disordered" evidence="2">
    <location>
        <begin position="428"/>
        <end position="465"/>
    </location>
</feature>
<sequence>MRNAGYKAGYIAFRNAILQDVLDQEYLSVARKTQALDNKRGLVFDEWLTFVEQWKIGESEFVDAYSGITQSYFETKSDWEARFPFLLSPDAVQPLCIHEGEPAIHVIPNMLPTTWCLNKLKHIYGPILLHLMWQLSHASASEQRLVIHRKIDHLYLIRLQLPFKRSTRMQLDPQDPLIASVQTQNNSGIANADNCLAIKRPWALQSDNRSFSKFGRPADSKARFKEFPLQSKVEALVLQIEERYNYTFNRIEGAVYLFNWENRPVEWTWDDNRRFYSVMLERMIEECNKDYETTCTVDTLFLVHCLRVACPPKGLEWLYYELEPYVHHPFRASGGHAAHGLNMTTGWPEDYETLDDFVEEDCNIDIEPWIWNMMRGGLDHHYDAIVDYIRNLPRDNPPYWQESLGSGPPVPLTIWGGAVRHVRFRAKKRGPAESTSGPEQQQEIAVRDDGRQSSQKNVPTGVPQRGNLSNKDQICYASAIIQVLCNVPKLRALISATSDLPFNVNTGRGLHGFVLLGDPGFAIHQNIFSQLRQIATTLEASNTRLTADCTLEFLRTLRQINTQTCREFPEAGEYDPSTLLGVLLEMLNDAGDRSQPLTDAVERRPNRMWLKNQEEAIKAGRLIAPLLEDVPLQFSIHKCIGNDSELDDLCTLRVVYESVCSVEGCQSPFSRGFSFERVLNLQFPQDDPTGVYKVSDLIENWSVGSGRAVCGYDNSHGLALPAKKMILTTPEILFLRIERLSLGDLMTSGSIFEAENAAQIVSNPLIVEETIDLQPWCSRNLPSEKHLGPLPERMRAKATHYGIEAIIQYSNRHFFTYAKAKDQDGNLFWAKFDDTLPTVVWENPLQLKHRTGDFILVYRLLSEAEVLEALAVPATSRTPHQPEPGEEIEEIEEIENLNVANETGDLSDYEDSIGDPVNIHDILNDEGDASEDDDDVPRDSEARKGNRDITHEEYSRKSLREKAEYFEEFFKSIAETADSDAAEALFGLAARVRSLGEEIQAALDSRQGQQSSDREQSDWDAAVMAALQRQPKQFQDYIAKLKTEIRELEKEHQSLKRRLKETQGETPKPSNDATPRDEPTPGKRSKPSKESKSKKKQPEFSEEEQSARVRLQNLMFEEHTVNSQLSSIKNDLNAAREERDHLQQEIDTLRSKDPTSPSSLISVRPEDLVGQLRDQMQNLSPQSLADLIQQATTELVSRTTMASEAAQKQLPAHGGVTPGTQGPSQATPHPVVSAAQLTPSTTLPASLYSTTATIPTTVPGAVYPFSSDLQSSPTQRQPIYGPGQSTTSAPIFNTPTTPANVSAQPSGFNLPWQPSSTSQHGVMGPPGRTPQTGERRPYDMIRSPGVSPSRQGGPESPLKRQFVSTTKPDTSASPSLPTTRHDLGPTPPAQYGAYQAGHTGPDVPPTYFMIPGGFFPYRAAPPPHEYNVQAPTAVSQTSPTAPSTVGSLEPPSTSRLPTSGPPPLAYKAPAPTTVSQASTTVSSTVGNVAAPQQTSRLPVPVRSSGTVATSSGVTNLPAGPSQHGQEVSPSAEPSAPPRPSSTSSGINTGSSQPGQGALSSTQPKPQAPRPYTSSGMNTGPSQSCQGALASAQPSTRPPPPNTTSGLNTGSSQPGQQVLPSAQRSTRPPSPEKSSGTAPGPTNPPHTAEDHNPATGPMQSRRTVPQGPHPPSSLAARGSGQSSVRGSRPGARGTSGNPLRGNFSRGGRIARGARGTRGSGPG</sequence>
<evidence type="ECO:0000313" key="5">
    <source>
        <dbReference type="Proteomes" id="UP000281677"/>
    </source>
</evidence>
<reference evidence="4 5" key="1">
    <citation type="journal article" date="2018" name="BMC Genomics">
        <title>Genomic evidence for intraspecific hybridization in a clonal and extremely halotolerant yeast.</title>
        <authorList>
            <person name="Gostincar C."/>
            <person name="Stajich J.E."/>
            <person name="Zupancic J."/>
            <person name="Zalar P."/>
            <person name="Gunde-Cimerman N."/>
        </authorList>
    </citation>
    <scope>NUCLEOTIDE SEQUENCE [LARGE SCALE GENOMIC DNA]</scope>
    <source>
        <strain evidence="4 5">EXF-120</strain>
    </source>
</reference>
<feature type="compositionally biased region" description="Polar residues" evidence="2">
    <location>
        <begin position="1552"/>
        <end position="1564"/>
    </location>
</feature>
<dbReference type="InterPro" id="IPR038765">
    <property type="entry name" value="Papain-like_cys_pep_sf"/>
</dbReference>
<dbReference type="OrthoDB" id="3884955at2759"/>
<feature type="compositionally biased region" description="Polar residues" evidence="2">
    <location>
        <begin position="1431"/>
        <end position="1457"/>
    </location>
</feature>
<feature type="compositionally biased region" description="Low complexity" evidence="2">
    <location>
        <begin position="1503"/>
        <end position="1514"/>
    </location>
</feature>
<dbReference type="Proteomes" id="UP000281677">
    <property type="component" value="Unassembled WGS sequence"/>
</dbReference>
<feature type="region of interest" description="Disordered" evidence="2">
    <location>
        <begin position="1431"/>
        <end position="1721"/>
    </location>
</feature>
<dbReference type="InterPro" id="IPR001394">
    <property type="entry name" value="Peptidase_C19_UCH"/>
</dbReference>
<name>A0A3M7IQK9_HORWE</name>
<feature type="compositionally biased region" description="Low complexity" evidence="2">
    <location>
        <begin position="1540"/>
        <end position="1551"/>
    </location>
</feature>
<dbReference type="GO" id="GO:0016579">
    <property type="term" value="P:protein deubiquitination"/>
    <property type="evidence" value="ECO:0007669"/>
    <property type="project" value="InterPro"/>
</dbReference>
<feature type="compositionally biased region" description="Basic and acidic residues" evidence="2">
    <location>
        <begin position="1074"/>
        <end position="1099"/>
    </location>
</feature>
<dbReference type="Pfam" id="PF00443">
    <property type="entry name" value="UCH"/>
    <property type="match status" value="1"/>
</dbReference>
<feature type="compositionally biased region" description="Polar residues" evidence="2">
    <location>
        <begin position="1064"/>
        <end position="1073"/>
    </location>
</feature>
<dbReference type="GO" id="GO:0004843">
    <property type="term" value="F:cysteine-type deubiquitinase activity"/>
    <property type="evidence" value="ECO:0007669"/>
    <property type="project" value="InterPro"/>
</dbReference>
<feature type="region of interest" description="Disordered" evidence="2">
    <location>
        <begin position="904"/>
        <end position="956"/>
    </location>
</feature>
<accession>A0A3M7IQK9</accession>
<feature type="compositionally biased region" description="Polar residues" evidence="2">
    <location>
        <begin position="433"/>
        <end position="443"/>
    </location>
</feature>
<feature type="region of interest" description="Disordered" evidence="2">
    <location>
        <begin position="1265"/>
        <end position="1390"/>
    </location>
</feature>
<evidence type="ECO:0000256" key="2">
    <source>
        <dbReference type="SAM" id="MobiDB-lite"/>
    </source>
</evidence>
<feature type="compositionally biased region" description="Low complexity" evidence="2">
    <location>
        <begin position="1468"/>
        <end position="1485"/>
    </location>
</feature>
<feature type="compositionally biased region" description="Polar residues" evidence="2">
    <location>
        <begin position="1218"/>
        <end position="1227"/>
    </location>
</feature>
<feature type="compositionally biased region" description="Acidic residues" evidence="2">
    <location>
        <begin position="924"/>
        <end position="936"/>
    </location>
</feature>
<dbReference type="VEuPathDB" id="FungiDB:BTJ68_15548"/>
<feature type="region of interest" description="Disordered" evidence="2">
    <location>
        <begin position="1049"/>
        <end position="1107"/>
    </location>
</feature>
<dbReference type="PROSITE" id="PS50235">
    <property type="entry name" value="USP_3"/>
    <property type="match status" value="1"/>
</dbReference>
<evidence type="ECO:0000313" key="4">
    <source>
        <dbReference type="EMBL" id="RMZ27596.1"/>
    </source>
</evidence>
<dbReference type="InterPro" id="IPR028889">
    <property type="entry name" value="USP"/>
</dbReference>
<feature type="compositionally biased region" description="Polar residues" evidence="2">
    <location>
        <begin position="1605"/>
        <end position="1636"/>
    </location>
</feature>
<evidence type="ECO:0000256" key="1">
    <source>
        <dbReference type="SAM" id="Coils"/>
    </source>
</evidence>
<feature type="compositionally biased region" description="Polar residues" evidence="2">
    <location>
        <begin position="1571"/>
        <end position="1585"/>
    </location>
</feature>
<feature type="compositionally biased region" description="Low complexity" evidence="2">
    <location>
        <begin position="1676"/>
        <end position="1689"/>
    </location>
</feature>
<feature type="domain" description="USP" evidence="3">
    <location>
        <begin position="466"/>
        <end position="861"/>
    </location>
</feature>
<feature type="region of interest" description="Disordered" evidence="2">
    <location>
        <begin position="1211"/>
        <end position="1230"/>
    </location>
</feature>
<protein>
    <recommendedName>
        <fullName evidence="3">USP domain-containing protein</fullName>
    </recommendedName>
</protein>
<feature type="compositionally biased region" description="Polar residues" evidence="2">
    <location>
        <begin position="1267"/>
        <end position="1320"/>
    </location>
</feature>
<gene>
    <name evidence="4" type="ORF">D0859_08321</name>
</gene>
<feature type="compositionally biased region" description="Basic and acidic residues" evidence="2">
    <location>
        <begin position="937"/>
        <end position="956"/>
    </location>
</feature>
<organism evidence="4 5">
    <name type="scientific">Hortaea werneckii</name>
    <name type="common">Black yeast</name>
    <name type="synonym">Cladosporium werneckii</name>
    <dbReference type="NCBI Taxonomy" id="91943"/>
    <lineage>
        <taxon>Eukaryota</taxon>
        <taxon>Fungi</taxon>
        <taxon>Dikarya</taxon>
        <taxon>Ascomycota</taxon>
        <taxon>Pezizomycotina</taxon>
        <taxon>Dothideomycetes</taxon>
        <taxon>Dothideomycetidae</taxon>
        <taxon>Mycosphaerellales</taxon>
        <taxon>Teratosphaeriaceae</taxon>
        <taxon>Hortaea</taxon>
    </lineage>
</organism>
<comment type="caution">
    <text evidence="4">The sequence shown here is derived from an EMBL/GenBank/DDBJ whole genome shotgun (WGS) entry which is preliminary data.</text>
</comment>